<dbReference type="RefSeq" id="WP_370443057.1">
    <property type="nucleotide sequence ID" value="NZ_JBGFTU010000030.1"/>
</dbReference>
<dbReference type="SUPFAM" id="SSF55729">
    <property type="entry name" value="Acyl-CoA N-acyltransferases (Nat)"/>
    <property type="match status" value="1"/>
</dbReference>
<proteinExistence type="predicted"/>
<comment type="caution">
    <text evidence="1">The sequence shown here is derived from an EMBL/GenBank/DDBJ whole genome shotgun (WGS) entry which is preliminary data.</text>
</comment>
<protein>
    <recommendedName>
        <fullName evidence="3">GNAT family N-acetyltransferase</fullName>
    </recommendedName>
</protein>
<accession>A0ABV4H8T7</accession>
<gene>
    <name evidence="1" type="ORF">AB2L27_19015</name>
</gene>
<dbReference type="Gene3D" id="3.40.630.30">
    <property type="match status" value="1"/>
</dbReference>
<sequence>MIAVHRNRRGQHLALEGMAHMTKEILEAVPAGVDHVLLQAEVHASNVASQGLLTKLHWRPTGAPTSDLYEEWRLTFGV</sequence>
<organism evidence="1 2">
    <name type="scientific">Kineococcus halophytocola</name>
    <dbReference type="NCBI Taxonomy" id="3234027"/>
    <lineage>
        <taxon>Bacteria</taxon>
        <taxon>Bacillati</taxon>
        <taxon>Actinomycetota</taxon>
        <taxon>Actinomycetes</taxon>
        <taxon>Kineosporiales</taxon>
        <taxon>Kineosporiaceae</taxon>
        <taxon>Kineococcus</taxon>
    </lineage>
</organism>
<dbReference type="Proteomes" id="UP001565927">
    <property type="component" value="Unassembled WGS sequence"/>
</dbReference>
<name>A0ABV4H8T7_9ACTN</name>
<reference evidence="1 2" key="1">
    <citation type="submission" date="2024-07" db="EMBL/GenBank/DDBJ databases">
        <authorList>
            <person name="Thanompreechachai J."/>
            <person name="Duangmal K."/>
        </authorList>
    </citation>
    <scope>NUCLEOTIDE SEQUENCE [LARGE SCALE GENOMIC DNA]</scope>
    <source>
        <strain evidence="1 2">LSe6-4</strain>
    </source>
</reference>
<evidence type="ECO:0008006" key="3">
    <source>
        <dbReference type="Google" id="ProtNLM"/>
    </source>
</evidence>
<dbReference type="InterPro" id="IPR016181">
    <property type="entry name" value="Acyl_CoA_acyltransferase"/>
</dbReference>
<dbReference type="EMBL" id="JBGFTU010000030">
    <property type="protein sequence ID" value="MEZ0166850.1"/>
    <property type="molecule type" value="Genomic_DNA"/>
</dbReference>
<evidence type="ECO:0000313" key="1">
    <source>
        <dbReference type="EMBL" id="MEZ0166850.1"/>
    </source>
</evidence>
<keyword evidence="2" id="KW-1185">Reference proteome</keyword>
<evidence type="ECO:0000313" key="2">
    <source>
        <dbReference type="Proteomes" id="UP001565927"/>
    </source>
</evidence>